<evidence type="ECO:0000256" key="1">
    <source>
        <dbReference type="SAM" id="Coils"/>
    </source>
</evidence>
<evidence type="ECO:0000313" key="2">
    <source>
        <dbReference type="EMBL" id="PDZ93755.1"/>
    </source>
</evidence>
<reference evidence="2 3" key="1">
    <citation type="submission" date="2017-09" db="EMBL/GenBank/DDBJ databases">
        <title>Large-scale bioinformatics analysis of Bacillus genomes uncovers conserved roles of natural products in bacterial physiology.</title>
        <authorList>
            <consortium name="Agbiome Team Llc"/>
            <person name="Bleich R.M."/>
            <person name="Grubbs K.J."/>
            <person name="Santa Maria K.C."/>
            <person name="Allen S.E."/>
            <person name="Farag S."/>
            <person name="Shank E.A."/>
            <person name="Bowers A."/>
        </authorList>
    </citation>
    <scope>NUCLEOTIDE SEQUENCE [LARGE SCALE GENOMIC DNA]</scope>
    <source>
        <strain evidence="2 3">AFS092789</strain>
    </source>
</reference>
<keyword evidence="1" id="KW-0175">Coiled coil</keyword>
<organism evidence="2 3">
    <name type="scientific">Bacillus cereus</name>
    <dbReference type="NCBI Taxonomy" id="1396"/>
    <lineage>
        <taxon>Bacteria</taxon>
        <taxon>Bacillati</taxon>
        <taxon>Bacillota</taxon>
        <taxon>Bacilli</taxon>
        <taxon>Bacillales</taxon>
        <taxon>Bacillaceae</taxon>
        <taxon>Bacillus</taxon>
        <taxon>Bacillus cereus group</taxon>
    </lineage>
</organism>
<evidence type="ECO:0000313" key="3">
    <source>
        <dbReference type="Proteomes" id="UP000219922"/>
    </source>
</evidence>
<name>A0A9X6XUD5_BACCE</name>
<gene>
    <name evidence="2" type="ORF">CON36_37495</name>
</gene>
<protein>
    <submittedName>
        <fullName evidence="2">Uncharacterized protein</fullName>
    </submittedName>
</protein>
<dbReference type="Proteomes" id="UP000219922">
    <property type="component" value="Unassembled WGS sequence"/>
</dbReference>
<accession>A0A9X6XUD5</accession>
<sequence length="184" mass="21854">MITKYENKRKELQERLIQLNDDSRYLQSQIEDDFQKAIMEDRKTNDKLKTDLNKVVEEREQVSKMLGNIDNLLNKALEDVREEVETDRKKVLSKGIQKQEAVVKKLKDAKLAYLKLLVEYNETAREVDQQLHPFRQIEYRLGIKEIPYYERRVFDVSVNRNYDKSFHPIITSAESREAFGGKLD</sequence>
<feature type="coiled-coil region" evidence="1">
    <location>
        <begin position="2"/>
        <end position="94"/>
    </location>
</feature>
<dbReference type="EMBL" id="NVMX01000451">
    <property type="protein sequence ID" value="PDZ93755.1"/>
    <property type="molecule type" value="Genomic_DNA"/>
</dbReference>
<proteinExistence type="predicted"/>
<feature type="non-terminal residue" evidence="2">
    <location>
        <position position="184"/>
    </location>
</feature>
<dbReference type="AlphaFoldDB" id="A0A9X6XUD5"/>
<comment type="caution">
    <text evidence="2">The sequence shown here is derived from an EMBL/GenBank/DDBJ whole genome shotgun (WGS) entry which is preliminary data.</text>
</comment>